<reference evidence="2 3" key="1">
    <citation type="submission" date="2017-09" db="EMBL/GenBank/DDBJ databases">
        <title>Depth-based differentiation of microbial function through sediment-hosted aquifers and enrichment of novel symbionts in the deep terrestrial subsurface.</title>
        <authorList>
            <person name="Probst A.J."/>
            <person name="Ladd B."/>
            <person name="Jarett J.K."/>
            <person name="Geller-Mcgrath D.E."/>
            <person name="Sieber C.M."/>
            <person name="Emerson J.B."/>
            <person name="Anantharaman K."/>
            <person name="Thomas B.C."/>
            <person name="Malmstrom R."/>
            <person name="Stieglmeier M."/>
            <person name="Klingl A."/>
            <person name="Woyke T."/>
            <person name="Ryan C.M."/>
            <person name="Banfield J.F."/>
        </authorList>
    </citation>
    <scope>NUCLEOTIDE SEQUENCE [LARGE SCALE GENOMIC DNA]</scope>
    <source>
        <strain evidence="2">CG11_big_fil_rev_8_21_14_0_20_39_10</strain>
    </source>
</reference>
<gene>
    <name evidence="2" type="ORF">COV49_00200</name>
</gene>
<organism evidence="2 3">
    <name type="scientific">Candidatus Falkowbacteria bacterium CG11_big_fil_rev_8_21_14_0_20_39_10</name>
    <dbReference type="NCBI Taxonomy" id="1974570"/>
    <lineage>
        <taxon>Bacteria</taxon>
        <taxon>Candidatus Falkowiibacteriota</taxon>
    </lineage>
</organism>
<sequence>MQKKINGGATIWARQTIESEIFLYKPDKWFKIWFYIVNRAYFKEKNKFERGECFLKYSWIEEATGATKDQIYACVKWLKKERMLTTNKTTRGMHVKVLNYDKYQNFNNYKNDMENDNETIQKLQISDTILKKDNNINKDNKTLQAEPADNKNSDVDLKIPEKKEEAKPVVSENSSLPAVAVLESKSVPPEQIVAIIDLFRKISPSLAFGDKNQRKACSEVIKLSGFQEAENKAKYAISIQGKLYAPGITTPWELWKKLAKLENAKKRDAQLFTNTKSYGKSKQETKSSRANYPSAT</sequence>
<accession>A0A2M6KA85</accession>
<protein>
    <submittedName>
        <fullName evidence="2">Uncharacterized protein</fullName>
    </submittedName>
</protein>
<feature type="region of interest" description="Disordered" evidence="1">
    <location>
        <begin position="272"/>
        <end position="296"/>
    </location>
</feature>
<comment type="caution">
    <text evidence="2">The sequence shown here is derived from an EMBL/GenBank/DDBJ whole genome shotgun (WGS) entry which is preliminary data.</text>
</comment>
<evidence type="ECO:0000313" key="3">
    <source>
        <dbReference type="Proteomes" id="UP000230869"/>
    </source>
</evidence>
<dbReference type="EMBL" id="PCWW01000005">
    <property type="protein sequence ID" value="PIR14046.1"/>
    <property type="molecule type" value="Genomic_DNA"/>
</dbReference>
<dbReference type="Proteomes" id="UP000230869">
    <property type="component" value="Unassembled WGS sequence"/>
</dbReference>
<evidence type="ECO:0000256" key="1">
    <source>
        <dbReference type="SAM" id="MobiDB-lite"/>
    </source>
</evidence>
<name>A0A2M6KA85_9BACT</name>
<proteinExistence type="predicted"/>
<evidence type="ECO:0000313" key="2">
    <source>
        <dbReference type="EMBL" id="PIR14046.1"/>
    </source>
</evidence>
<dbReference type="AlphaFoldDB" id="A0A2M6KA85"/>